<dbReference type="SMART" id="SM01257">
    <property type="entry name" value="KRAP_IP3R_bind"/>
    <property type="match status" value="1"/>
</dbReference>
<feature type="region of interest" description="Disordered" evidence="3">
    <location>
        <begin position="981"/>
        <end position="1059"/>
    </location>
</feature>
<dbReference type="Ensembl" id="ENSSSCT00040047084.1">
    <property type="protein sequence ID" value="ENSSSCP00040019727.1"/>
    <property type="gene ID" value="ENSSSCG00040034866.1"/>
</dbReference>
<dbReference type="AlphaFoldDB" id="A0A8D1K9T7"/>
<protein>
    <submittedName>
        <fullName evidence="5">ITPR interacting domain containing 1</fullName>
    </submittedName>
</protein>
<keyword evidence="1 2" id="KW-0175">Coiled coil</keyword>
<organism evidence="5 6">
    <name type="scientific">Sus scrofa</name>
    <name type="common">Pig</name>
    <dbReference type="NCBI Taxonomy" id="9823"/>
    <lineage>
        <taxon>Eukaryota</taxon>
        <taxon>Metazoa</taxon>
        <taxon>Chordata</taxon>
        <taxon>Craniata</taxon>
        <taxon>Vertebrata</taxon>
        <taxon>Euteleostomi</taxon>
        <taxon>Mammalia</taxon>
        <taxon>Eutheria</taxon>
        <taxon>Laurasiatheria</taxon>
        <taxon>Artiodactyla</taxon>
        <taxon>Suina</taxon>
        <taxon>Suidae</taxon>
        <taxon>Sus</taxon>
    </lineage>
</organism>
<sequence>MGSYQGRYTTPKDKEEAALRCLLNYSLTMAEKSHRGQEKSRRDILRSTKKAWTPQDEQLPPGSEEASQSLTIPMLEDSKQESIQQWLDSGFLVSANENFQPVIDHFVSFHEQGMVQMTVKDYMRSLHQVSETPTLSRGTSFNSCYSAASIPQSIPEWLEFCEKDPVEILLDLGFGADEPDICTQIPARFLGGSSAARGINIRVFLEAQKQRMDIENPNLYSRFRQLEILDHVASAFSSLLNDVNVLQNKAEEEDEGKIVPGTSVSEAKGHQRRMAELFRRGSKQNIKKDYSLEASESLKMRDEFPITSAKAGACRAELPAMTNDHGPSHLSPSSEHWSLQACDDLTPCHPPQAVLSKQWPRSSMPAKQAPLSCVSEASVKTRTRKENSSQTNKLKSLPRLAGKAPESFEMEEVQSFEEEASNPLDMTSGTVGAMVNRANSCQSDSSGFLEEPPEPPPLQMPPLSSSQSPGESGYRKPRDQSHSSGSSQDCQQESDESDSRSSMVSTSFSSQDWSVLEEKAPTSVVEKGSQFEAMEGPPGQLTQDLALDKTPPWGELPRKDSQQQQPQTECETVVGTDPSKGDCPRGLTVAHIAEVKDDPLRPGRAGDVEVCVQTHPCGSQRPPGISPPQDKFLRVDSEAPRGVESSPLCPDTNPLLMHKDVPQHVPRHEEVMPSAVGCVHPSEESIPHLGKVVGDVPQARPGCRALGQIPLRAESEMGRLPPKANFNAVSSKSVTVQMPSSLASAAQNAVLSGMDSRGATVECTKCDPVTAAEPGLGTEARQFSDVSVQTYACESRLWHCCSAPSKKAQPLTKSVSLDTGFPGLYSVGICPAVPAHCCVCYHHHLHCHPERQSPSSVPSAYRHCSCSHKHQEAQFTRRLEVLQDTTARELYSCTVHEMETMKMVCQSFREHLEEIEQHLRGQQALFSRDMSEEEREEAEQLQTLREALRQEVEELEFQLGDRAQQIREGILLQLELLTEDPPESHTNLHRHSWTEEKNGQTSWASGAAFPPSDGQQAPCSEHPHGNSGSWSLDKRLWSQAASATATEEPAQLQGGSSLSPSFAFSSQPLYQLPSVGLEKKSYTDPPWMMSTEQVQPLELSEDRLDKLDPRCGHLDDLSDQFFKDCDLKKKPRKGKNVQVTLNVESDQKKPRRKDTPALHIPPFIPGVLSEHLIKRYDVQERHPKGKTNPALHNTDLEQKKPRRKDTPALHVSPFASGVTLLRDERPKVILEDDEKDGDKIAI</sequence>
<feature type="compositionally biased region" description="Acidic residues" evidence="3">
    <location>
        <begin position="408"/>
        <end position="420"/>
    </location>
</feature>
<dbReference type="Pfam" id="PF14723">
    <property type="entry name" value="SSFA2_C"/>
    <property type="match status" value="1"/>
</dbReference>
<feature type="region of interest" description="Disordered" evidence="3">
    <location>
        <begin position="1133"/>
        <end position="1161"/>
    </location>
</feature>
<dbReference type="GO" id="GO:0005102">
    <property type="term" value="F:signaling receptor binding"/>
    <property type="evidence" value="ECO:0007669"/>
    <property type="project" value="InterPro"/>
</dbReference>
<feature type="compositionally biased region" description="Basic and acidic residues" evidence="3">
    <location>
        <begin position="31"/>
        <end position="46"/>
    </location>
</feature>
<gene>
    <name evidence="5" type="primary">ITPRID1</name>
</gene>
<dbReference type="Pfam" id="PF14722">
    <property type="entry name" value="KRAP_IP3R_bind"/>
    <property type="match status" value="1"/>
</dbReference>
<feature type="coiled-coil region" evidence="2">
    <location>
        <begin position="930"/>
        <end position="965"/>
    </location>
</feature>
<evidence type="ECO:0000313" key="6">
    <source>
        <dbReference type="Proteomes" id="UP000694722"/>
    </source>
</evidence>
<evidence type="ECO:0000256" key="1">
    <source>
        <dbReference type="ARBA" id="ARBA00023054"/>
    </source>
</evidence>
<dbReference type="Proteomes" id="UP000694722">
    <property type="component" value="Unplaced"/>
</dbReference>
<evidence type="ECO:0000256" key="2">
    <source>
        <dbReference type="SAM" id="Coils"/>
    </source>
</evidence>
<evidence type="ECO:0000256" key="3">
    <source>
        <dbReference type="SAM" id="MobiDB-lite"/>
    </source>
</evidence>
<feature type="compositionally biased region" description="Low complexity" evidence="3">
    <location>
        <begin position="500"/>
        <end position="512"/>
    </location>
</feature>
<evidence type="ECO:0000259" key="4">
    <source>
        <dbReference type="SMART" id="SM01257"/>
    </source>
</evidence>
<feature type="region of interest" description="Disordered" evidence="3">
    <location>
        <begin position="360"/>
        <end position="582"/>
    </location>
</feature>
<evidence type="ECO:0000313" key="5">
    <source>
        <dbReference type="Ensembl" id="ENSSSCP00040019727.1"/>
    </source>
</evidence>
<proteinExistence type="predicted"/>
<reference evidence="5" key="1">
    <citation type="submission" date="2025-08" db="UniProtKB">
        <authorList>
            <consortium name="Ensembl"/>
        </authorList>
    </citation>
    <scope>IDENTIFICATION</scope>
</reference>
<dbReference type="PANTHER" id="PTHR17469">
    <property type="entry name" value="SPERM SPECIFIC ANTIGEN 2-RELATED"/>
    <property type="match status" value="1"/>
</dbReference>
<feature type="region of interest" description="Disordered" evidence="3">
    <location>
        <begin position="31"/>
        <end position="68"/>
    </location>
</feature>
<feature type="compositionally biased region" description="Basic and acidic residues" evidence="3">
    <location>
        <begin position="1145"/>
        <end position="1156"/>
    </location>
</feature>
<name>A0A8D1K9T7_PIG</name>
<dbReference type="PANTHER" id="PTHR17469:SF14">
    <property type="entry name" value="PROTEIN ITPRID1"/>
    <property type="match status" value="1"/>
</dbReference>
<dbReference type="InterPro" id="IPR043444">
    <property type="entry name" value="TESPA1-like"/>
</dbReference>
<feature type="region of interest" description="Disordered" evidence="3">
    <location>
        <begin position="1180"/>
        <end position="1210"/>
    </location>
</feature>
<feature type="compositionally biased region" description="Basic and acidic residues" evidence="3">
    <location>
        <begin position="1194"/>
        <end position="1207"/>
    </location>
</feature>
<feature type="domain" description="ITPR-interacting" evidence="4">
    <location>
        <begin position="133"/>
        <end position="285"/>
    </location>
</feature>
<feature type="compositionally biased region" description="Polar residues" evidence="3">
    <location>
        <begin position="437"/>
        <end position="446"/>
    </location>
</feature>
<dbReference type="InterPro" id="IPR029326">
    <property type="entry name" value="SSFA2_C"/>
</dbReference>
<dbReference type="InterPro" id="IPR029325">
    <property type="entry name" value="ITPR-bd"/>
</dbReference>
<accession>A0A8D1K9T7</accession>